<dbReference type="AlphaFoldDB" id="A0A0C1NBS1"/>
<dbReference type="Proteomes" id="UP000029738">
    <property type="component" value="Unassembled WGS sequence"/>
</dbReference>
<dbReference type="InterPro" id="IPR051468">
    <property type="entry name" value="Fungal_SecMetab_SDRs"/>
</dbReference>
<dbReference type="PANTHER" id="PTHR43544">
    <property type="entry name" value="SHORT-CHAIN DEHYDROGENASE/REDUCTASE"/>
    <property type="match status" value="1"/>
</dbReference>
<dbReference type="Pfam" id="PF00106">
    <property type="entry name" value="adh_short"/>
    <property type="match status" value="1"/>
</dbReference>
<dbReference type="InterPro" id="IPR036291">
    <property type="entry name" value="NAD(P)-bd_dom_sf"/>
</dbReference>
<organism evidence="3">
    <name type="scientific">Tolypothrix bouteillei VB521301</name>
    <dbReference type="NCBI Taxonomy" id="1479485"/>
    <lineage>
        <taxon>Bacteria</taxon>
        <taxon>Bacillati</taxon>
        <taxon>Cyanobacteriota</taxon>
        <taxon>Cyanophyceae</taxon>
        <taxon>Nostocales</taxon>
        <taxon>Tolypothrichaceae</taxon>
        <taxon>Tolypothrix</taxon>
    </lineage>
</organism>
<dbReference type="Gene3D" id="3.40.50.720">
    <property type="entry name" value="NAD(P)-binding Rossmann-like Domain"/>
    <property type="match status" value="1"/>
</dbReference>
<dbReference type="EMBL" id="JHEG04000001">
    <property type="protein sequence ID" value="KAF3886013.1"/>
    <property type="molecule type" value="Genomic_DNA"/>
</dbReference>
<evidence type="ECO:0000256" key="1">
    <source>
        <dbReference type="RuleBase" id="RU000363"/>
    </source>
</evidence>
<reference evidence="2" key="2">
    <citation type="submission" date="2019-11" db="EMBL/GenBank/DDBJ databases">
        <title>Improved Assembly of Tolypothrix boutellei genome.</title>
        <authorList>
            <person name="Sarangi A.N."/>
            <person name="Mukherjee M."/>
            <person name="Ghosh S."/>
            <person name="Singh D."/>
            <person name="Das A."/>
            <person name="Kant S."/>
            <person name="Prusty A."/>
            <person name="Tripathy S."/>
        </authorList>
    </citation>
    <scope>NUCLEOTIDE SEQUENCE</scope>
    <source>
        <strain evidence="2">VB521301</strain>
    </source>
</reference>
<dbReference type="STRING" id="1479485.DA73_0215735"/>
<dbReference type="RefSeq" id="WP_038075229.1">
    <property type="nucleotide sequence ID" value="NZ_JHEG04000001.1"/>
</dbReference>
<reference evidence="3" key="1">
    <citation type="journal article" date="2015" name="Genome Announc.">
        <title>Draft Genome Sequence of Tolypothrix boutellei Strain VB521301.</title>
        <authorList>
            <person name="Chandrababunaidu M.M."/>
            <person name="Singh D."/>
            <person name="Sen D."/>
            <person name="Bhan S."/>
            <person name="Das S."/>
            <person name="Gupta A."/>
            <person name="Adhikary S.P."/>
            <person name="Tripathy S."/>
        </authorList>
    </citation>
    <scope>NUCLEOTIDE SEQUENCE</scope>
    <source>
        <strain evidence="3">VB521301</strain>
    </source>
</reference>
<sequence>MNAKPAKKYALVTGGNKGIGFAICKGLLNAGFEVILAARSLSKARDAAEKLSSPSNVRPVVLEVTDDSSIHDAVRELSQQINHLDVLVNNAAIYPDEGVNILNISRELLDVALNTNTLGPISIVQAFLPLLEKASSARIINVSSGYGEIGGLSAQVPSYCLSKLALNGATIMLAEALRPKRIAVYAMCPGWVRTDMGGASAPRSPEEGADTALWLATEASLSDSGKYFRDRQEISYC</sequence>
<evidence type="ECO:0000313" key="2">
    <source>
        <dbReference type="EMBL" id="KAF3886013.1"/>
    </source>
</evidence>
<comment type="similarity">
    <text evidence="1">Belongs to the short-chain dehydrogenases/reductases (SDR) family.</text>
</comment>
<gene>
    <name evidence="3" type="ORF">DA73_0215735</name>
    <name evidence="2" type="ORF">DA73_0400011425</name>
</gene>
<dbReference type="EMBL" id="JHEG02000048">
    <property type="protein sequence ID" value="KIE10096.1"/>
    <property type="molecule type" value="Genomic_DNA"/>
</dbReference>
<name>A0A0C1NBS1_9CYAN</name>
<evidence type="ECO:0000313" key="4">
    <source>
        <dbReference type="Proteomes" id="UP000029738"/>
    </source>
</evidence>
<dbReference type="SUPFAM" id="SSF51735">
    <property type="entry name" value="NAD(P)-binding Rossmann-fold domains"/>
    <property type="match status" value="1"/>
</dbReference>
<comment type="caution">
    <text evidence="3">The sequence shown here is derived from an EMBL/GenBank/DDBJ whole genome shotgun (WGS) entry which is preliminary data.</text>
</comment>
<dbReference type="PRINTS" id="PR00080">
    <property type="entry name" value="SDRFAMILY"/>
</dbReference>
<evidence type="ECO:0000313" key="3">
    <source>
        <dbReference type="EMBL" id="KIE10096.1"/>
    </source>
</evidence>
<dbReference type="OrthoDB" id="9785520at2"/>
<dbReference type="GO" id="GO:0019748">
    <property type="term" value="P:secondary metabolic process"/>
    <property type="evidence" value="ECO:0007669"/>
    <property type="project" value="TreeGrafter"/>
</dbReference>
<dbReference type="PANTHER" id="PTHR43544:SF32">
    <property type="entry name" value="CHAIN DEHYDROGENASE, PUTATIVE (AFU_ORTHOLOGUE AFUA_5G01530)-RELATED"/>
    <property type="match status" value="1"/>
</dbReference>
<proteinExistence type="inferred from homology"/>
<keyword evidence="4" id="KW-1185">Reference proteome</keyword>
<accession>A0A0C1NBS1</accession>
<protein>
    <submittedName>
        <fullName evidence="2">SDR family NAD(P)-dependent oxidoreductase</fullName>
    </submittedName>
    <submittedName>
        <fullName evidence="3">Short-chain dehydrogenase</fullName>
    </submittedName>
</protein>
<dbReference type="GO" id="GO:0016491">
    <property type="term" value="F:oxidoreductase activity"/>
    <property type="evidence" value="ECO:0007669"/>
    <property type="project" value="TreeGrafter"/>
</dbReference>
<dbReference type="GO" id="GO:0005737">
    <property type="term" value="C:cytoplasm"/>
    <property type="evidence" value="ECO:0007669"/>
    <property type="project" value="TreeGrafter"/>
</dbReference>
<dbReference type="PRINTS" id="PR00081">
    <property type="entry name" value="GDHRDH"/>
</dbReference>
<dbReference type="InterPro" id="IPR002347">
    <property type="entry name" value="SDR_fam"/>
</dbReference>